<organism evidence="2 3">
    <name type="scientific">Paraburkholderia graminis</name>
    <dbReference type="NCBI Taxonomy" id="60548"/>
    <lineage>
        <taxon>Bacteria</taxon>
        <taxon>Pseudomonadati</taxon>
        <taxon>Pseudomonadota</taxon>
        <taxon>Betaproteobacteria</taxon>
        <taxon>Burkholderiales</taxon>
        <taxon>Burkholderiaceae</taxon>
        <taxon>Paraburkholderia</taxon>
    </lineage>
</organism>
<gene>
    <name evidence="2" type="ORF">QF025_006710</name>
</gene>
<dbReference type="AlphaFoldDB" id="A0ABD5CTJ2"/>
<keyword evidence="1" id="KW-1133">Transmembrane helix</keyword>
<protein>
    <submittedName>
        <fullName evidence="2">Uncharacterized protein</fullName>
    </submittedName>
</protein>
<dbReference type="Proteomes" id="UP001245184">
    <property type="component" value="Unassembled WGS sequence"/>
</dbReference>
<reference evidence="2 3" key="1">
    <citation type="submission" date="2023-08" db="EMBL/GenBank/DDBJ databases">
        <title>Genome sequencing of plant associated microbes to promote plant fitness in Sorghum bicolor and Oryza sativa.</title>
        <authorList>
            <person name="Coleman-Derr D."/>
        </authorList>
    </citation>
    <scope>NUCLEOTIDE SEQUENCE [LARGE SCALE GENOMIC DNA]</scope>
    <source>
        <strain evidence="2 3">SLBN-33</strain>
    </source>
</reference>
<comment type="caution">
    <text evidence="2">The sequence shown here is derived from an EMBL/GenBank/DDBJ whole genome shotgun (WGS) entry which is preliminary data.</text>
</comment>
<dbReference type="EMBL" id="JAVIZN010000002">
    <property type="protein sequence ID" value="MDR6207990.1"/>
    <property type="molecule type" value="Genomic_DNA"/>
</dbReference>
<name>A0ABD5CTJ2_9BURK</name>
<keyword evidence="1" id="KW-0812">Transmembrane</keyword>
<feature type="transmembrane region" description="Helical" evidence="1">
    <location>
        <begin position="65"/>
        <end position="87"/>
    </location>
</feature>
<proteinExistence type="predicted"/>
<evidence type="ECO:0000313" key="3">
    <source>
        <dbReference type="Proteomes" id="UP001245184"/>
    </source>
</evidence>
<evidence type="ECO:0000256" key="1">
    <source>
        <dbReference type="SAM" id="Phobius"/>
    </source>
</evidence>
<evidence type="ECO:0000313" key="2">
    <source>
        <dbReference type="EMBL" id="MDR6207990.1"/>
    </source>
</evidence>
<sequence>MSSCGFGSTRFQYIDGMHGDRGDGFIGCDDRVLKQATVRRKKPCMLFIALRDKAMKPVTADMLRAHLMVASLTAVAADLLACVTVFVDPGAEHLFVSAAFRLSSIAVMAGGVMVARQFAQAAFRAAVADRHASVASVCSRPIDLASDCPRLWLVVLHLRLTGKPFVLSKR</sequence>
<keyword evidence="1" id="KW-0472">Membrane</keyword>
<feature type="transmembrane region" description="Helical" evidence="1">
    <location>
        <begin position="93"/>
        <end position="115"/>
    </location>
</feature>
<accession>A0ABD5CTJ2</accession>